<reference evidence="2 3" key="1">
    <citation type="submission" date="2020-06" db="EMBL/GenBank/DDBJ databases">
        <title>Genome sequence of Rhizobium sp strain ADMK78.</title>
        <authorList>
            <person name="Rahi P."/>
        </authorList>
    </citation>
    <scope>NUCLEOTIDE SEQUENCE [LARGE SCALE GENOMIC DNA]</scope>
    <source>
        <strain evidence="2 3">ADMK78</strain>
    </source>
</reference>
<protein>
    <submittedName>
        <fullName evidence="2">Pilus assembly protein</fullName>
    </submittedName>
</protein>
<dbReference type="EMBL" id="CP058350">
    <property type="protein sequence ID" value="QLF69068.1"/>
    <property type="molecule type" value="Genomic_DNA"/>
</dbReference>
<sequence>MSRLKALLHNRDGVGGVEFALIAPMLLVLYLSAVELTVGLSIAKKASLAASTITDLITRTEKITKADLTVMEDVTKSIFVPYPSRDLSIKITGVTINNAGASTVAWSWANKGAAPYVVGSTVAIPDGMDIPNTFVVRTELSVDHDLMMYLPSFTGSSLKEITIAREFFFRQRVGDRIECQDC</sequence>
<feature type="transmembrane region" description="Helical" evidence="1">
    <location>
        <begin position="20"/>
        <end position="43"/>
    </location>
</feature>
<keyword evidence="1" id="KW-0472">Membrane</keyword>
<keyword evidence="3" id="KW-1185">Reference proteome</keyword>
<keyword evidence="1" id="KW-1133">Transmembrane helix</keyword>
<evidence type="ECO:0000313" key="2">
    <source>
        <dbReference type="EMBL" id="QLF69068.1"/>
    </source>
</evidence>
<accession>A0ABX6QKG7</accession>
<organism evidence="2 3">
    <name type="scientific">Peteryoungia desertarenae</name>
    <dbReference type="NCBI Taxonomy" id="1813451"/>
    <lineage>
        <taxon>Bacteria</taxon>
        <taxon>Pseudomonadati</taxon>
        <taxon>Pseudomonadota</taxon>
        <taxon>Alphaproteobacteria</taxon>
        <taxon>Hyphomicrobiales</taxon>
        <taxon>Rhizobiaceae</taxon>
        <taxon>Peteryoungia</taxon>
    </lineage>
</organism>
<evidence type="ECO:0000256" key="1">
    <source>
        <dbReference type="SAM" id="Phobius"/>
    </source>
</evidence>
<proteinExistence type="predicted"/>
<name>A0ABX6QKG7_9HYPH</name>
<gene>
    <name evidence="2" type="ORF">FE840_005665</name>
</gene>
<keyword evidence="1" id="KW-0812">Transmembrane</keyword>
<evidence type="ECO:0000313" key="3">
    <source>
        <dbReference type="Proteomes" id="UP000308530"/>
    </source>
</evidence>
<dbReference type="Proteomes" id="UP000308530">
    <property type="component" value="Chromosome"/>
</dbReference>
<dbReference type="RefSeq" id="WP_138285798.1">
    <property type="nucleotide sequence ID" value="NZ_CP058350.1"/>
</dbReference>